<dbReference type="Proteomes" id="UP000268070">
    <property type="component" value="Chromosome"/>
</dbReference>
<keyword evidence="2 7" id="KW-0929">Antimicrobial</keyword>
<dbReference type="PANTHER" id="PTHR38107">
    <property type="match status" value="1"/>
</dbReference>
<name>A0A3G2HWN2_9BURK</name>
<keyword evidence="4 7" id="KW-0378">Hydrolase</keyword>
<dbReference type="InterPro" id="IPR023346">
    <property type="entry name" value="Lysozyme-like_dom_sf"/>
</dbReference>
<accession>A0A3G2HWN2</accession>
<dbReference type="GO" id="GO:0042742">
    <property type="term" value="P:defense response to bacterium"/>
    <property type="evidence" value="ECO:0007669"/>
    <property type="project" value="UniProtKB-KW"/>
</dbReference>
<keyword evidence="6 7" id="KW-0326">Glycosidase</keyword>
<evidence type="ECO:0000256" key="5">
    <source>
        <dbReference type="ARBA" id="ARBA00023200"/>
    </source>
</evidence>
<dbReference type="SUPFAM" id="SSF53955">
    <property type="entry name" value="Lysozyme-like"/>
    <property type="match status" value="1"/>
</dbReference>
<dbReference type="InterPro" id="IPR002196">
    <property type="entry name" value="Glyco_hydro_24"/>
</dbReference>
<evidence type="ECO:0000256" key="7">
    <source>
        <dbReference type="RuleBase" id="RU003788"/>
    </source>
</evidence>
<reference evidence="8 9" key="1">
    <citation type="submission" date="2018-09" db="EMBL/GenBank/DDBJ databases">
        <title>Complete genome sequence of the hydrocarbonoclastic bacterium Alcaligenes aquatilis QD168, isolated from a crude-oil polluted marine sediment of Central Chile.</title>
        <authorList>
            <person name="Duran R.E."/>
            <person name="Barra B."/>
            <person name="Salva-Serra F."/>
            <person name="Mendez V."/>
            <person name="Moore E.R.B."/>
            <person name="Seeger M."/>
        </authorList>
    </citation>
    <scope>NUCLEOTIDE SEQUENCE [LARGE SCALE GENOMIC DNA]</scope>
    <source>
        <strain evidence="8 9">QD168</strain>
    </source>
</reference>
<keyword evidence="5" id="KW-1035">Host cytoplasm</keyword>
<dbReference type="GO" id="GO:0031640">
    <property type="term" value="P:killing of cells of another organism"/>
    <property type="evidence" value="ECO:0007669"/>
    <property type="project" value="UniProtKB-KW"/>
</dbReference>
<dbReference type="InterPro" id="IPR023347">
    <property type="entry name" value="Lysozyme_dom_sf"/>
</dbReference>
<evidence type="ECO:0000313" key="8">
    <source>
        <dbReference type="EMBL" id="AYN21576.1"/>
    </source>
</evidence>
<proteinExistence type="inferred from homology"/>
<evidence type="ECO:0000313" key="9">
    <source>
        <dbReference type="Proteomes" id="UP000268070"/>
    </source>
</evidence>
<organism evidence="8 9">
    <name type="scientific">Alcaligenes aquatilis</name>
    <dbReference type="NCBI Taxonomy" id="323284"/>
    <lineage>
        <taxon>Bacteria</taxon>
        <taxon>Pseudomonadati</taxon>
        <taxon>Pseudomonadota</taxon>
        <taxon>Betaproteobacteria</taxon>
        <taxon>Burkholderiales</taxon>
        <taxon>Alcaligenaceae</taxon>
        <taxon>Alcaligenes</taxon>
    </lineage>
</organism>
<dbReference type="HAMAP" id="MF_04110">
    <property type="entry name" value="ENDOLYSIN_T4"/>
    <property type="match status" value="1"/>
</dbReference>
<dbReference type="CDD" id="cd00737">
    <property type="entry name" value="lyz_endolysin_autolysin"/>
    <property type="match status" value="1"/>
</dbReference>
<protein>
    <recommendedName>
        <fullName evidence="7">Lysozyme</fullName>
        <ecNumber evidence="7">3.2.1.17</ecNumber>
    </recommendedName>
</protein>
<evidence type="ECO:0000256" key="3">
    <source>
        <dbReference type="ARBA" id="ARBA00022638"/>
    </source>
</evidence>
<dbReference type="InterPro" id="IPR033907">
    <property type="entry name" value="Endolysin_autolysin"/>
</dbReference>
<dbReference type="Gene3D" id="1.10.530.40">
    <property type="match status" value="1"/>
</dbReference>
<evidence type="ECO:0000256" key="2">
    <source>
        <dbReference type="ARBA" id="ARBA00022529"/>
    </source>
</evidence>
<evidence type="ECO:0000256" key="4">
    <source>
        <dbReference type="ARBA" id="ARBA00022801"/>
    </source>
</evidence>
<dbReference type="KEGG" id="aaqu:D3M96_14170"/>
<comment type="similarity">
    <text evidence="7">Belongs to the glycosyl hydrolase 24 family.</text>
</comment>
<dbReference type="InterPro" id="IPR034690">
    <property type="entry name" value="Endolysin_T4_type"/>
</dbReference>
<dbReference type="EMBL" id="CP032153">
    <property type="protein sequence ID" value="AYN21576.1"/>
    <property type="molecule type" value="Genomic_DNA"/>
</dbReference>
<comment type="catalytic activity">
    <reaction evidence="1 7">
        <text>Hydrolysis of (1-&gt;4)-beta-linkages between N-acetylmuramic acid and N-acetyl-D-glucosamine residues in a peptidoglycan and between N-acetyl-D-glucosamine residues in chitodextrins.</text>
        <dbReference type="EC" id="3.2.1.17"/>
    </reaction>
</comment>
<sequence length="191" mass="20882">MQKLIEVITGLLALFFRPQKTEQATSEPEKAAPTGVSPDGFAILQYFESCRLEAYWDADGKVWTIGWGDTGPDVVKGLRITQAEADERLRRRLAREFVPGVLKALTRPATQAQLDAMVDLAYNIGVSAFQGSTLVRLFNAGDFTGAAEQFPRWNRSGGKVLLGLRRRRAADRARFLGASGAEAIKIGAAIQ</sequence>
<dbReference type="GO" id="GO:0016998">
    <property type="term" value="P:cell wall macromolecule catabolic process"/>
    <property type="evidence" value="ECO:0007669"/>
    <property type="project" value="InterPro"/>
</dbReference>
<dbReference type="GO" id="GO:0009253">
    <property type="term" value="P:peptidoglycan catabolic process"/>
    <property type="evidence" value="ECO:0007669"/>
    <property type="project" value="InterPro"/>
</dbReference>
<keyword evidence="3 7" id="KW-0081">Bacteriolytic enzyme</keyword>
<dbReference type="RefSeq" id="WP_121739303.1">
    <property type="nucleotide sequence ID" value="NZ_CP032153.1"/>
</dbReference>
<evidence type="ECO:0000256" key="1">
    <source>
        <dbReference type="ARBA" id="ARBA00000632"/>
    </source>
</evidence>
<gene>
    <name evidence="8" type="ORF">D3M96_14170</name>
</gene>
<dbReference type="GO" id="GO:0003796">
    <property type="term" value="F:lysozyme activity"/>
    <property type="evidence" value="ECO:0007669"/>
    <property type="project" value="UniProtKB-EC"/>
</dbReference>
<evidence type="ECO:0000256" key="6">
    <source>
        <dbReference type="ARBA" id="ARBA00023295"/>
    </source>
</evidence>
<dbReference type="AlphaFoldDB" id="A0A3G2HWN2"/>
<dbReference type="OrthoDB" id="8141296at2"/>
<dbReference type="Pfam" id="PF00959">
    <property type="entry name" value="Phage_lysozyme"/>
    <property type="match status" value="1"/>
</dbReference>
<dbReference type="PANTHER" id="PTHR38107:SF3">
    <property type="entry name" value="LYSOZYME RRRD-RELATED"/>
    <property type="match status" value="1"/>
</dbReference>
<dbReference type="EC" id="3.2.1.17" evidence="7"/>
<dbReference type="InterPro" id="IPR051018">
    <property type="entry name" value="Bacteriophage_GH24"/>
</dbReference>